<keyword evidence="3" id="KW-1185">Reference proteome</keyword>
<dbReference type="RefSeq" id="WP_236498241.1">
    <property type="nucleotide sequence ID" value="NZ_CP091244.1"/>
</dbReference>
<dbReference type="Pfam" id="PF07603">
    <property type="entry name" value="Lcl_C"/>
    <property type="match status" value="1"/>
</dbReference>
<dbReference type="PANTHER" id="PTHR35812">
    <property type="entry name" value="LIPOPROTEIN"/>
    <property type="match status" value="1"/>
</dbReference>
<name>A0ABY3SYU1_9GAMM</name>
<feature type="domain" description="Lcl C-terminal" evidence="1">
    <location>
        <begin position="95"/>
        <end position="203"/>
    </location>
</feature>
<dbReference type="Proteomes" id="UP001054801">
    <property type="component" value="Chromosome"/>
</dbReference>
<evidence type="ECO:0000313" key="3">
    <source>
        <dbReference type="Proteomes" id="UP001054801"/>
    </source>
</evidence>
<proteinExistence type="predicted"/>
<dbReference type="EMBL" id="CP091244">
    <property type="protein sequence ID" value="UJS23993.1"/>
    <property type="molecule type" value="Genomic_DNA"/>
</dbReference>
<organism evidence="2 3">
    <name type="scientific">Thiothrix winogradskyi</name>
    <dbReference type="NCBI Taxonomy" id="96472"/>
    <lineage>
        <taxon>Bacteria</taxon>
        <taxon>Pseudomonadati</taxon>
        <taxon>Pseudomonadota</taxon>
        <taxon>Gammaproteobacteria</taxon>
        <taxon>Thiotrichales</taxon>
        <taxon>Thiotrichaceae</taxon>
        <taxon>Thiothrix</taxon>
    </lineage>
</organism>
<protein>
    <submittedName>
        <fullName evidence="2">DUF1566 domain-containing protein</fullName>
    </submittedName>
</protein>
<gene>
    <name evidence="2" type="ORF">L2Y54_18960</name>
</gene>
<evidence type="ECO:0000313" key="2">
    <source>
        <dbReference type="EMBL" id="UJS23993.1"/>
    </source>
</evidence>
<dbReference type="PANTHER" id="PTHR35812:SF1">
    <property type="entry name" value="LIPOPROTEIN"/>
    <property type="match status" value="1"/>
</dbReference>
<dbReference type="InterPro" id="IPR011460">
    <property type="entry name" value="Lcl_C"/>
</dbReference>
<evidence type="ECO:0000259" key="1">
    <source>
        <dbReference type="Pfam" id="PF07603"/>
    </source>
</evidence>
<sequence length="206" mass="24254">MTVLKKIKFDLPIDNIRIKNLEELREHFSVEILKVYHDGILEKWLQSRSYSDEFNAIQNLKKTHVSDRLLLERLHNIFSTRTIISGKYVIHENRTVTDTKTKLIWKQDSEVGQYTWSDAMEKFSHNVRFAGNNDWRMPMIEELKTLIDKNHCPTIYLTAFPDTPSAAFWSASPHAYGALYVYFGNGDDIWGNKNKEYRIRLVRNGQ</sequence>
<reference evidence="2" key="1">
    <citation type="journal article" date="2022" name="Microorganisms">
        <title>Two New Species of Filamentous Sulfur Bacteria of the Genus Thiothrix, Thiothrix winogradskyi sp. nov. and 'Candidatus Thiothrix sulfatifontis' sp. nov.</title>
        <authorList>
            <person name="Ravin N.V."/>
            <person name="Rossetti S."/>
            <person name="Beletsky A.V."/>
            <person name="Kadnikov V.V."/>
            <person name="Rudenko T.S."/>
            <person name="Smolyakov D.D."/>
            <person name="Moskvitina M.I."/>
            <person name="Gureeva M.V."/>
            <person name="Mardanov A.V."/>
            <person name="Grabovich M.Y."/>
        </authorList>
    </citation>
    <scope>NUCLEOTIDE SEQUENCE</scope>
    <source>
        <strain evidence="2">CT3</strain>
    </source>
</reference>
<accession>A0ABY3SYU1</accession>